<protein>
    <submittedName>
        <fullName evidence="1">Uncharacterized protein</fullName>
    </submittedName>
</protein>
<keyword evidence="2" id="KW-1185">Reference proteome</keyword>
<dbReference type="EMBL" id="BPLR01016456">
    <property type="protein sequence ID" value="GIY84017.1"/>
    <property type="molecule type" value="Genomic_DNA"/>
</dbReference>
<dbReference type="AlphaFoldDB" id="A0AAV4WN51"/>
<name>A0AAV4WN51_CAEEX</name>
<organism evidence="1 2">
    <name type="scientific">Caerostris extrusa</name>
    <name type="common">Bark spider</name>
    <name type="synonym">Caerostris bankana</name>
    <dbReference type="NCBI Taxonomy" id="172846"/>
    <lineage>
        <taxon>Eukaryota</taxon>
        <taxon>Metazoa</taxon>
        <taxon>Ecdysozoa</taxon>
        <taxon>Arthropoda</taxon>
        <taxon>Chelicerata</taxon>
        <taxon>Arachnida</taxon>
        <taxon>Araneae</taxon>
        <taxon>Araneomorphae</taxon>
        <taxon>Entelegynae</taxon>
        <taxon>Araneoidea</taxon>
        <taxon>Araneidae</taxon>
        <taxon>Caerostris</taxon>
    </lineage>
</organism>
<accession>A0AAV4WN51</accession>
<evidence type="ECO:0000313" key="2">
    <source>
        <dbReference type="Proteomes" id="UP001054945"/>
    </source>
</evidence>
<evidence type="ECO:0000313" key="1">
    <source>
        <dbReference type="EMBL" id="GIY84017.1"/>
    </source>
</evidence>
<comment type="caution">
    <text evidence="1">The sequence shown here is derived from an EMBL/GenBank/DDBJ whole genome shotgun (WGS) entry which is preliminary data.</text>
</comment>
<gene>
    <name evidence="1" type="ORF">CEXT_512451</name>
</gene>
<sequence length="152" mass="17253">MFFVRFCAEVLSSSPLNRTWCPDHFHCNNLHCKTQLLASVSWRSRGQLCCENCFTRPSSRPFVTSAKSESKGQSSRSFTLPERSGQTMASGVLHLRLLPQALRKQLFFYLKMDCPTERYVLSFEGMPENLEGQSFYAKGGKAILQTACAIKR</sequence>
<dbReference type="Gene3D" id="2.10.110.10">
    <property type="entry name" value="Cysteine Rich Protein"/>
    <property type="match status" value="1"/>
</dbReference>
<reference evidence="1 2" key="1">
    <citation type="submission" date="2021-06" db="EMBL/GenBank/DDBJ databases">
        <title>Caerostris extrusa draft genome.</title>
        <authorList>
            <person name="Kono N."/>
            <person name="Arakawa K."/>
        </authorList>
    </citation>
    <scope>NUCLEOTIDE SEQUENCE [LARGE SCALE GENOMIC DNA]</scope>
</reference>
<proteinExistence type="predicted"/>
<dbReference type="Proteomes" id="UP001054945">
    <property type="component" value="Unassembled WGS sequence"/>
</dbReference>